<dbReference type="RefSeq" id="WP_147882484.1">
    <property type="nucleotide sequence ID" value="NZ_VOUQ01000015.1"/>
</dbReference>
<accession>A0A5C7C0C6</accession>
<name>A0A5C7C0C6_SERMA</name>
<protein>
    <submittedName>
        <fullName evidence="3">Conjugal transfer protein TraN</fullName>
    </submittedName>
</protein>
<keyword evidence="2" id="KW-0732">Signal</keyword>
<dbReference type="EMBL" id="VOUQ01000015">
    <property type="protein sequence ID" value="TXE28336.1"/>
    <property type="molecule type" value="Genomic_DNA"/>
</dbReference>
<evidence type="ECO:0000256" key="1">
    <source>
        <dbReference type="SAM" id="MobiDB-lite"/>
    </source>
</evidence>
<feature type="compositionally biased region" description="Pro residues" evidence="1">
    <location>
        <begin position="56"/>
        <end position="69"/>
    </location>
</feature>
<organism evidence="3 4">
    <name type="scientific">Serratia marcescens</name>
    <dbReference type="NCBI Taxonomy" id="615"/>
    <lineage>
        <taxon>Bacteria</taxon>
        <taxon>Pseudomonadati</taxon>
        <taxon>Pseudomonadota</taxon>
        <taxon>Gammaproteobacteria</taxon>
        <taxon>Enterobacterales</taxon>
        <taxon>Yersiniaceae</taxon>
        <taxon>Serratia</taxon>
    </lineage>
</organism>
<feature type="signal peptide" evidence="2">
    <location>
        <begin position="1"/>
        <end position="20"/>
    </location>
</feature>
<evidence type="ECO:0000313" key="4">
    <source>
        <dbReference type="Proteomes" id="UP000321126"/>
    </source>
</evidence>
<evidence type="ECO:0000313" key="3">
    <source>
        <dbReference type="EMBL" id="TXE28336.1"/>
    </source>
</evidence>
<dbReference type="InterPro" id="IPR022073">
    <property type="entry name" value="T4BSS_DotH_IcmK"/>
</dbReference>
<sequence length="329" mass="34703">MKTVTSGLLMLATLSVPALAATTALPPAPAPVAWQSAQTLTPQPAPLAVNSNPATAPGPAPGAPLPLPSPAMDYAQSQVTPLSPAETGELHRSLDELQRNEGRPVVSAVPRISSLTVNLSPGASLPLLRVLPNFPGTVAFTDETGAPWNIAAPPVNGNGDGFAVHYIPDSPSMVVEARRPYDTGTITVYLQGLAVPVVLSLSSGEPDNRGQSQLTDSRLDLRIPQRGPAARALPQGREKIGLYNADLQAFLDGVPPDSARRITARGDVPLTTVWQQGDDLYIRSRSELRDSFEQTLSSADGTHVWKLPVTPELAFSVMGKTTTLTLNLE</sequence>
<gene>
    <name evidence="3" type="ORF">FOT62_21465</name>
</gene>
<proteinExistence type="predicted"/>
<dbReference type="Proteomes" id="UP000321126">
    <property type="component" value="Unassembled WGS sequence"/>
</dbReference>
<feature type="chain" id="PRO_5022974096" evidence="2">
    <location>
        <begin position="21"/>
        <end position="329"/>
    </location>
</feature>
<dbReference type="Pfam" id="PF12293">
    <property type="entry name" value="T4BSS_DotH_IcmK"/>
    <property type="match status" value="1"/>
</dbReference>
<comment type="caution">
    <text evidence="3">The sequence shown here is derived from an EMBL/GenBank/DDBJ whole genome shotgun (WGS) entry which is preliminary data.</text>
</comment>
<evidence type="ECO:0000256" key="2">
    <source>
        <dbReference type="SAM" id="SignalP"/>
    </source>
</evidence>
<feature type="region of interest" description="Disordered" evidence="1">
    <location>
        <begin position="43"/>
        <end position="91"/>
    </location>
</feature>
<reference evidence="3 4" key="1">
    <citation type="submission" date="2019-07" db="EMBL/GenBank/DDBJ databases">
        <title>Serratia strains were isolated from fresh produce.</title>
        <authorList>
            <person name="Cho G.-S."/>
            <person name="Stein M."/>
            <person name="Lee W."/>
            <person name="Suh S.H."/>
            <person name="Franz C.M.A.P."/>
        </authorList>
    </citation>
    <scope>NUCLEOTIDE SEQUENCE [LARGE SCALE GENOMIC DNA]</scope>
    <source>
        <strain evidence="3 4">S16</strain>
    </source>
</reference>
<dbReference type="AlphaFoldDB" id="A0A5C7C0C6"/>